<proteinExistence type="predicted"/>
<dbReference type="Proteomes" id="UP001189429">
    <property type="component" value="Unassembled WGS sequence"/>
</dbReference>
<evidence type="ECO:0000256" key="1">
    <source>
        <dbReference type="SAM" id="MobiDB-lite"/>
    </source>
</evidence>
<gene>
    <name evidence="2" type="ORF">PCOR1329_LOCUS14279</name>
</gene>
<name>A0ABN9QUN8_9DINO</name>
<dbReference type="EMBL" id="CAUYUJ010004259">
    <property type="protein sequence ID" value="CAK0808812.1"/>
    <property type="molecule type" value="Genomic_DNA"/>
</dbReference>
<evidence type="ECO:0000313" key="2">
    <source>
        <dbReference type="EMBL" id="CAK0808812.1"/>
    </source>
</evidence>
<feature type="non-terminal residue" evidence="2">
    <location>
        <position position="1"/>
    </location>
</feature>
<evidence type="ECO:0000313" key="3">
    <source>
        <dbReference type="Proteomes" id="UP001189429"/>
    </source>
</evidence>
<accession>A0ABN9QUN8</accession>
<organism evidence="2 3">
    <name type="scientific">Prorocentrum cordatum</name>
    <dbReference type="NCBI Taxonomy" id="2364126"/>
    <lineage>
        <taxon>Eukaryota</taxon>
        <taxon>Sar</taxon>
        <taxon>Alveolata</taxon>
        <taxon>Dinophyceae</taxon>
        <taxon>Prorocentrales</taxon>
        <taxon>Prorocentraceae</taxon>
        <taxon>Prorocentrum</taxon>
    </lineage>
</organism>
<feature type="region of interest" description="Disordered" evidence="1">
    <location>
        <begin position="252"/>
        <end position="339"/>
    </location>
</feature>
<sequence length="493" mass="54379">VSKTAALQQYRQSQERLETMIKSNNTIDDVGAHEEMMKLFTSEGLKAILGMKGITPGDLSPPQNAFNDNEFVAVPGSQMAIDLAEKDPKVLKMQAEEQMWEHVKSLGFVFKTNAKGGNAIASRWQRVVDKEGSKENVEYKALKGNSIEQEAYRASWAREKYQEFVKRREKVTTFSRTEYKNGQYLAIGRVAHLEGGGRLGWLQAIKIFCKTMAMGPPWIAYDELSESLRTLYIIRGTKEAFTEAWTKHEVWSNEPELTGEESQKRTAGAAAMPELEAKRRKTEQEEAAAAEDATLKYPTEDDETIAPKAAEEASSSQGQAKPKAKAKAKAEAARKKKAQEAAAAKEAAAAAKKAAAEAGDGAGDGHGGGSIKDQMAKAKKVVTKYTLSMSNAHTIKASIVEGDQQWAWAKDDTDAAALLKAMDTMKEKLSQDHQLSSALTRDLPMVRRMIKDELVFAKTLESVESLEPLIETISQHVRSLLQVHEIKNKKISS</sequence>
<reference evidence="2" key="1">
    <citation type="submission" date="2023-10" db="EMBL/GenBank/DDBJ databases">
        <authorList>
            <person name="Chen Y."/>
            <person name="Shah S."/>
            <person name="Dougan E. K."/>
            <person name="Thang M."/>
            <person name="Chan C."/>
        </authorList>
    </citation>
    <scope>NUCLEOTIDE SEQUENCE [LARGE SCALE GENOMIC DNA]</scope>
</reference>
<protein>
    <submittedName>
        <fullName evidence="2">Uncharacterized protein</fullName>
    </submittedName>
</protein>
<comment type="caution">
    <text evidence="2">The sequence shown here is derived from an EMBL/GenBank/DDBJ whole genome shotgun (WGS) entry which is preliminary data.</text>
</comment>
<keyword evidence="3" id="KW-1185">Reference proteome</keyword>